<dbReference type="Proteomes" id="UP000247973">
    <property type="component" value="Unassembled WGS sequence"/>
</dbReference>
<sequence>MQIIKGRYSFINDAYYQLGIDGIRELAYNTTLIKRELVKISDRPLVKKIIELLIKKIGYQNPVDRDASKKYLREVYQILGINRGATASKLKDYFIIKESSKQRDGKTIIQIELIKEKTNLK</sequence>
<dbReference type="AlphaFoldDB" id="A0A2V3PTK6"/>
<comment type="caution">
    <text evidence="1">The sequence shown here is derived from an EMBL/GenBank/DDBJ whole genome shotgun (WGS) entry which is preliminary data.</text>
</comment>
<protein>
    <submittedName>
        <fullName evidence="1">Uncharacterized protein</fullName>
    </submittedName>
</protein>
<evidence type="ECO:0000313" key="1">
    <source>
        <dbReference type="EMBL" id="PXV67342.1"/>
    </source>
</evidence>
<evidence type="ECO:0000313" key="2">
    <source>
        <dbReference type="Proteomes" id="UP000247973"/>
    </source>
</evidence>
<gene>
    <name evidence="1" type="ORF">CLV62_10315</name>
</gene>
<proteinExistence type="predicted"/>
<dbReference type="EMBL" id="QICL01000003">
    <property type="protein sequence ID" value="PXV67342.1"/>
    <property type="molecule type" value="Genomic_DNA"/>
</dbReference>
<keyword evidence="2" id="KW-1185">Reference proteome</keyword>
<accession>A0A2V3PTK6</accession>
<name>A0A2V3PTK6_9BACT</name>
<reference evidence="1 2" key="1">
    <citation type="submission" date="2018-03" db="EMBL/GenBank/DDBJ databases">
        <title>Genomic Encyclopedia of Archaeal and Bacterial Type Strains, Phase II (KMG-II): from individual species to whole genera.</title>
        <authorList>
            <person name="Goeker M."/>
        </authorList>
    </citation>
    <scope>NUCLEOTIDE SEQUENCE [LARGE SCALE GENOMIC DNA]</scope>
    <source>
        <strain evidence="1 2">DSM 100214</strain>
    </source>
</reference>
<organism evidence="1 2">
    <name type="scientific">Dysgonomonas alginatilytica</name>
    <dbReference type="NCBI Taxonomy" id="1605892"/>
    <lineage>
        <taxon>Bacteria</taxon>
        <taxon>Pseudomonadati</taxon>
        <taxon>Bacteroidota</taxon>
        <taxon>Bacteroidia</taxon>
        <taxon>Bacteroidales</taxon>
        <taxon>Dysgonomonadaceae</taxon>
        <taxon>Dysgonomonas</taxon>
    </lineage>
</organism>
<dbReference type="RefSeq" id="WP_110309508.1">
    <property type="nucleotide sequence ID" value="NZ_QICL01000003.1"/>
</dbReference>